<evidence type="ECO:0000256" key="7">
    <source>
        <dbReference type="ARBA" id="ARBA00013188"/>
    </source>
</evidence>
<dbReference type="Pfam" id="PF00834">
    <property type="entry name" value="Ribul_P_3_epim"/>
    <property type="match status" value="1"/>
</dbReference>
<gene>
    <name evidence="10" type="primary">rpe</name>
    <name evidence="15" type="ORF">CHM34_16135</name>
</gene>
<comment type="cofactor">
    <cofactor evidence="5">
        <name>Fe(2+)</name>
        <dbReference type="ChEBI" id="CHEBI:29033"/>
    </cofactor>
</comment>
<dbReference type="InterPro" id="IPR000056">
    <property type="entry name" value="Ribul_P_3_epim-like"/>
</dbReference>
<keyword evidence="16" id="KW-1185">Reference proteome</keyword>
<feature type="binding site" evidence="10 14">
    <location>
        <position position="65"/>
    </location>
    <ligand>
        <name>substrate</name>
    </ligand>
</feature>
<dbReference type="Gene3D" id="3.20.20.70">
    <property type="entry name" value="Aldolase class I"/>
    <property type="match status" value="1"/>
</dbReference>
<dbReference type="PROSITE" id="PS01086">
    <property type="entry name" value="RIBUL_P_3_EPIMER_2"/>
    <property type="match status" value="1"/>
</dbReference>
<dbReference type="OrthoDB" id="1645589at2"/>
<dbReference type="EC" id="5.1.3.1" evidence="7 10"/>
<dbReference type="RefSeq" id="WP_094265646.1">
    <property type="nucleotide sequence ID" value="NZ_NOWF01000012.1"/>
</dbReference>
<dbReference type="GO" id="GO:0019323">
    <property type="term" value="P:pentose catabolic process"/>
    <property type="evidence" value="ECO:0007669"/>
    <property type="project" value="UniProtKB-UniRule"/>
</dbReference>
<feature type="active site" description="Proton acceptor" evidence="10 12">
    <location>
        <position position="34"/>
    </location>
</feature>
<dbReference type="SUPFAM" id="SSF51366">
    <property type="entry name" value="Ribulose-phoshate binding barrel"/>
    <property type="match status" value="1"/>
</dbReference>
<comment type="cofactor">
    <cofactor evidence="3">
        <name>Co(2+)</name>
        <dbReference type="ChEBI" id="CHEBI:48828"/>
    </cofactor>
</comment>
<evidence type="ECO:0000256" key="8">
    <source>
        <dbReference type="ARBA" id="ARBA00022723"/>
    </source>
</evidence>
<keyword evidence="13" id="KW-0862">Zinc</keyword>
<evidence type="ECO:0000256" key="5">
    <source>
        <dbReference type="ARBA" id="ARBA00001954"/>
    </source>
</evidence>
<evidence type="ECO:0000256" key="4">
    <source>
        <dbReference type="ARBA" id="ARBA00001947"/>
    </source>
</evidence>
<dbReference type="GO" id="GO:0006098">
    <property type="term" value="P:pentose-phosphate shunt"/>
    <property type="evidence" value="ECO:0007669"/>
    <property type="project" value="UniProtKB-UniRule"/>
</dbReference>
<comment type="cofactor">
    <cofactor evidence="4">
        <name>Zn(2+)</name>
        <dbReference type="ChEBI" id="CHEBI:29105"/>
    </cofactor>
</comment>
<feature type="binding site" evidence="10 14">
    <location>
        <begin position="141"/>
        <end position="144"/>
    </location>
    <ligand>
        <name>substrate</name>
    </ligand>
</feature>
<keyword evidence="8 10" id="KW-0479">Metal-binding</keyword>
<feature type="binding site" evidence="10 13">
    <location>
        <position position="34"/>
    </location>
    <ligand>
        <name>a divalent metal cation</name>
        <dbReference type="ChEBI" id="CHEBI:60240"/>
    </ligand>
</feature>
<feature type="binding site" evidence="10">
    <location>
        <begin position="174"/>
        <end position="176"/>
    </location>
    <ligand>
        <name>substrate</name>
    </ligand>
</feature>
<dbReference type="PANTHER" id="PTHR11749">
    <property type="entry name" value="RIBULOSE-5-PHOSPHATE-3-EPIMERASE"/>
    <property type="match status" value="1"/>
</dbReference>
<dbReference type="EMBL" id="NOWF01000012">
    <property type="protein sequence ID" value="OYD06423.1"/>
    <property type="molecule type" value="Genomic_DNA"/>
</dbReference>
<feature type="binding site" evidence="10 14">
    <location>
        <begin position="196"/>
        <end position="197"/>
    </location>
    <ligand>
        <name>substrate</name>
    </ligand>
</feature>
<keyword evidence="13" id="KW-0464">Manganese</keyword>
<dbReference type="InterPro" id="IPR026019">
    <property type="entry name" value="Ribul_P_3_epim"/>
</dbReference>
<evidence type="ECO:0000256" key="10">
    <source>
        <dbReference type="HAMAP-Rule" id="MF_02227"/>
    </source>
</evidence>
<protein>
    <recommendedName>
        <fullName evidence="7 10">Ribulose-phosphate 3-epimerase</fullName>
        <ecNumber evidence="7 10">5.1.3.1</ecNumber>
    </recommendedName>
</protein>
<evidence type="ECO:0000256" key="12">
    <source>
        <dbReference type="PIRSR" id="PIRSR001461-1"/>
    </source>
</evidence>
<evidence type="ECO:0000256" key="13">
    <source>
        <dbReference type="PIRSR" id="PIRSR001461-2"/>
    </source>
</evidence>
<sequence length="224" mass="24449">MVKIAPSILSSDFSRLDREVVEAERGGADWIHVDVMDGRFVPNITIGPRIVESIRPHTTLPLDVHLMIEEPDRYIPAFAKSGADWISVHQEACPHLHRTVHLIKEQGARAGVVLNPATPASVLEPILPDLDLVLLMTVNPGFGGQEFIPGVLDKIREVRERADNRNPDLEIEVDGGINPETAAQTASWGATVLVAGSAVFGKEDRREAIQAIRKGAEAGRRASR</sequence>
<proteinExistence type="inferred from homology"/>
<dbReference type="GO" id="GO:0005737">
    <property type="term" value="C:cytoplasm"/>
    <property type="evidence" value="ECO:0007669"/>
    <property type="project" value="UniProtKB-ARBA"/>
</dbReference>
<keyword evidence="9 10" id="KW-0413">Isomerase</keyword>
<dbReference type="CDD" id="cd00429">
    <property type="entry name" value="RPE"/>
    <property type="match status" value="1"/>
</dbReference>
<feature type="active site" description="Proton donor" evidence="10 12">
    <location>
        <position position="174"/>
    </location>
</feature>
<evidence type="ECO:0000256" key="3">
    <source>
        <dbReference type="ARBA" id="ARBA00001941"/>
    </source>
</evidence>
<dbReference type="Proteomes" id="UP000215459">
    <property type="component" value="Unassembled WGS sequence"/>
</dbReference>
<dbReference type="HAMAP" id="MF_02227">
    <property type="entry name" value="RPE"/>
    <property type="match status" value="1"/>
</dbReference>
<feature type="binding site" evidence="10 13">
    <location>
        <position position="65"/>
    </location>
    <ligand>
        <name>a divalent metal cation</name>
        <dbReference type="ChEBI" id="CHEBI:60240"/>
    </ligand>
</feature>
<dbReference type="AlphaFoldDB" id="A0A235B2A9"/>
<feature type="binding site" evidence="14">
    <location>
        <position position="176"/>
    </location>
    <ligand>
        <name>substrate</name>
    </ligand>
</feature>
<evidence type="ECO:0000256" key="1">
    <source>
        <dbReference type="ARBA" id="ARBA00001782"/>
    </source>
</evidence>
<evidence type="ECO:0000256" key="9">
    <source>
        <dbReference type="ARBA" id="ARBA00023235"/>
    </source>
</evidence>
<evidence type="ECO:0000313" key="16">
    <source>
        <dbReference type="Proteomes" id="UP000215459"/>
    </source>
</evidence>
<dbReference type="NCBIfam" id="NF004076">
    <property type="entry name" value="PRK05581.1-4"/>
    <property type="match status" value="1"/>
</dbReference>
<keyword evidence="13" id="KW-0170">Cobalt</keyword>
<dbReference type="FunFam" id="3.20.20.70:FF:000004">
    <property type="entry name" value="Ribulose-phosphate 3-epimerase"/>
    <property type="match status" value="1"/>
</dbReference>
<dbReference type="NCBIfam" id="TIGR01163">
    <property type="entry name" value="rpe"/>
    <property type="match status" value="1"/>
</dbReference>
<keyword evidence="10 11" id="KW-0119">Carbohydrate metabolism</keyword>
<comment type="pathway">
    <text evidence="10">Carbohydrate degradation.</text>
</comment>
<evidence type="ECO:0000256" key="2">
    <source>
        <dbReference type="ARBA" id="ARBA00001936"/>
    </source>
</evidence>
<accession>A0A235B2A9</accession>
<feature type="binding site" evidence="10 14">
    <location>
        <position position="7"/>
    </location>
    <ligand>
        <name>substrate</name>
    </ligand>
</feature>
<dbReference type="InterPro" id="IPR013785">
    <property type="entry name" value="Aldolase_TIM"/>
</dbReference>
<dbReference type="PROSITE" id="PS01085">
    <property type="entry name" value="RIBUL_P_3_EPIMER_1"/>
    <property type="match status" value="1"/>
</dbReference>
<name>A0A235B2A9_9BACL</name>
<evidence type="ECO:0000256" key="11">
    <source>
        <dbReference type="PIRNR" id="PIRNR001461"/>
    </source>
</evidence>
<reference evidence="15 16" key="1">
    <citation type="submission" date="2017-07" db="EMBL/GenBank/DDBJ databases">
        <title>The genome sequence of Paludifilum halophilum highlights mechanisms for microbial adaptation to high salt environemnts.</title>
        <authorList>
            <person name="Belbahri L."/>
        </authorList>
    </citation>
    <scope>NUCLEOTIDE SEQUENCE [LARGE SCALE GENOMIC DNA]</scope>
    <source>
        <strain evidence="15 16">DSM 102817</strain>
    </source>
</reference>
<comment type="caution">
    <text evidence="15">The sequence shown here is derived from an EMBL/GenBank/DDBJ whole genome shotgun (WGS) entry which is preliminary data.</text>
</comment>
<comment type="function">
    <text evidence="10">Catalyzes the reversible epimerization of D-ribulose 5-phosphate to D-xylulose 5-phosphate.</text>
</comment>
<feature type="binding site" evidence="10 13">
    <location>
        <position position="32"/>
    </location>
    <ligand>
        <name>a divalent metal cation</name>
        <dbReference type="ChEBI" id="CHEBI:60240"/>
    </ligand>
</feature>
<evidence type="ECO:0000256" key="6">
    <source>
        <dbReference type="ARBA" id="ARBA00009541"/>
    </source>
</evidence>
<evidence type="ECO:0000313" key="15">
    <source>
        <dbReference type="EMBL" id="OYD06423.1"/>
    </source>
</evidence>
<comment type="similarity">
    <text evidence="6 10 11">Belongs to the ribulose-phosphate 3-epimerase family.</text>
</comment>
<comment type="cofactor">
    <cofactor evidence="10 13">
        <name>a divalent metal cation</name>
        <dbReference type="ChEBI" id="CHEBI:60240"/>
    </cofactor>
    <text evidence="10 13">Binds 1 divalent metal cation per subunit.</text>
</comment>
<comment type="catalytic activity">
    <reaction evidence="1 10 11">
        <text>D-ribulose 5-phosphate = D-xylulose 5-phosphate</text>
        <dbReference type="Rhea" id="RHEA:13677"/>
        <dbReference type="ChEBI" id="CHEBI:57737"/>
        <dbReference type="ChEBI" id="CHEBI:58121"/>
        <dbReference type="EC" id="5.1.3.1"/>
    </reaction>
</comment>
<dbReference type="InterPro" id="IPR011060">
    <property type="entry name" value="RibuloseP-bd_barrel"/>
</dbReference>
<feature type="binding site" evidence="10 13">
    <location>
        <position position="174"/>
    </location>
    <ligand>
        <name>a divalent metal cation</name>
        <dbReference type="ChEBI" id="CHEBI:60240"/>
    </ligand>
</feature>
<dbReference type="PIRSF" id="PIRSF001461">
    <property type="entry name" value="RPE"/>
    <property type="match status" value="1"/>
</dbReference>
<comment type="cofactor">
    <cofactor evidence="2">
        <name>Mn(2+)</name>
        <dbReference type="ChEBI" id="CHEBI:29035"/>
    </cofactor>
</comment>
<organism evidence="15 16">
    <name type="scientific">Paludifilum halophilum</name>
    <dbReference type="NCBI Taxonomy" id="1642702"/>
    <lineage>
        <taxon>Bacteria</taxon>
        <taxon>Bacillati</taxon>
        <taxon>Bacillota</taxon>
        <taxon>Bacilli</taxon>
        <taxon>Bacillales</taxon>
        <taxon>Thermoactinomycetaceae</taxon>
        <taxon>Paludifilum</taxon>
    </lineage>
</organism>
<dbReference type="GO" id="GO:0004750">
    <property type="term" value="F:D-ribulose-phosphate 3-epimerase activity"/>
    <property type="evidence" value="ECO:0007669"/>
    <property type="project" value="UniProtKB-UniRule"/>
</dbReference>
<dbReference type="GO" id="GO:0046872">
    <property type="term" value="F:metal ion binding"/>
    <property type="evidence" value="ECO:0007669"/>
    <property type="project" value="UniProtKB-UniRule"/>
</dbReference>
<evidence type="ECO:0000256" key="14">
    <source>
        <dbReference type="PIRSR" id="PIRSR001461-3"/>
    </source>
</evidence>